<dbReference type="GO" id="GO:0016301">
    <property type="term" value="F:kinase activity"/>
    <property type="evidence" value="ECO:0007669"/>
    <property type="project" value="UniProtKB-KW"/>
</dbReference>
<keyword evidence="7" id="KW-0418">Kinase</keyword>
<evidence type="ECO:0000256" key="4">
    <source>
        <dbReference type="ARBA" id="ARBA00022597"/>
    </source>
</evidence>
<evidence type="ECO:0000256" key="3">
    <source>
        <dbReference type="ARBA" id="ARBA00022490"/>
    </source>
</evidence>
<gene>
    <name evidence="9" type="ORF">IAA19_00425</name>
</gene>
<name>A0A9D2EX44_9ACTN</name>
<dbReference type="EMBL" id="DXBM01000009">
    <property type="protein sequence ID" value="HIZ45479.1"/>
    <property type="molecule type" value="Genomic_DNA"/>
</dbReference>
<evidence type="ECO:0000313" key="10">
    <source>
        <dbReference type="Proteomes" id="UP000824062"/>
    </source>
</evidence>
<dbReference type="GO" id="GO:0005737">
    <property type="term" value="C:cytoplasm"/>
    <property type="evidence" value="ECO:0007669"/>
    <property type="project" value="UniProtKB-SubCell"/>
</dbReference>
<dbReference type="SUPFAM" id="SSF52728">
    <property type="entry name" value="PTS IIb component"/>
    <property type="match status" value="1"/>
</dbReference>
<comment type="caution">
    <text evidence="9">The sequence shown here is derived from an EMBL/GenBank/DDBJ whole genome shotgun (WGS) entry which is preliminary data.</text>
</comment>
<protein>
    <submittedName>
        <fullName evidence="9">PTS sugar transporter subunit IIB</fullName>
    </submittedName>
</protein>
<reference evidence="9" key="2">
    <citation type="submission" date="2021-04" db="EMBL/GenBank/DDBJ databases">
        <authorList>
            <person name="Gilroy R."/>
        </authorList>
    </citation>
    <scope>NUCLEOTIDE SEQUENCE</scope>
    <source>
        <strain evidence="9">ChiHjej12B11-14209</strain>
    </source>
</reference>
<keyword evidence="5" id="KW-0808">Transferase</keyword>
<organism evidence="9 10">
    <name type="scientific">Candidatus Olsenella pullistercoris</name>
    <dbReference type="NCBI Taxonomy" id="2838712"/>
    <lineage>
        <taxon>Bacteria</taxon>
        <taxon>Bacillati</taxon>
        <taxon>Actinomycetota</taxon>
        <taxon>Coriobacteriia</taxon>
        <taxon>Coriobacteriales</taxon>
        <taxon>Atopobiaceae</taxon>
        <taxon>Olsenella</taxon>
    </lineage>
</organism>
<dbReference type="Proteomes" id="UP000824062">
    <property type="component" value="Unassembled WGS sequence"/>
</dbReference>
<dbReference type="PROSITE" id="PS51101">
    <property type="entry name" value="PTS_EIIB_TYPE_4"/>
    <property type="match status" value="1"/>
</dbReference>
<keyword evidence="6" id="KW-0598">Phosphotransferase system</keyword>
<comment type="subcellular location">
    <subcellularLocation>
        <location evidence="1">Cytoplasm</location>
    </subcellularLocation>
</comment>
<evidence type="ECO:0000256" key="2">
    <source>
        <dbReference type="ARBA" id="ARBA00022448"/>
    </source>
</evidence>
<accession>A0A9D2EX44</accession>
<reference evidence="9" key="1">
    <citation type="journal article" date="2021" name="PeerJ">
        <title>Extensive microbial diversity within the chicken gut microbiome revealed by metagenomics and culture.</title>
        <authorList>
            <person name="Gilroy R."/>
            <person name="Ravi A."/>
            <person name="Getino M."/>
            <person name="Pursley I."/>
            <person name="Horton D.L."/>
            <person name="Alikhan N.F."/>
            <person name="Baker D."/>
            <person name="Gharbi K."/>
            <person name="Hall N."/>
            <person name="Watson M."/>
            <person name="Adriaenssens E.M."/>
            <person name="Foster-Nyarko E."/>
            <person name="Jarju S."/>
            <person name="Secka A."/>
            <person name="Antonio M."/>
            <person name="Oren A."/>
            <person name="Chaudhuri R.R."/>
            <person name="La Ragione R."/>
            <person name="Hildebrand F."/>
            <person name="Pallen M.J."/>
        </authorList>
    </citation>
    <scope>NUCLEOTIDE SEQUENCE</scope>
    <source>
        <strain evidence="9">ChiHjej12B11-14209</strain>
    </source>
</reference>
<dbReference type="Gene3D" id="3.40.35.10">
    <property type="entry name" value="Phosphotransferase system, sorbose subfamily IIB component"/>
    <property type="match status" value="1"/>
</dbReference>
<evidence type="ECO:0000256" key="6">
    <source>
        <dbReference type="ARBA" id="ARBA00022683"/>
    </source>
</evidence>
<sequence length="163" mass="17978">MSIIAARLDNRLLHGIVATMWAPELHPQRIMVIDDNVAGDPAKKSAMKMSRPSTGCALSIIDHETAYNNFKAGKYDGHTVMVIAQDPQVFLDLIELGQEIPELVIGGTAELEERPGLIKVSRRACIKEEDVPTYQKIAASGTKIEVRYIPSDHAEPLSKFIDL</sequence>
<dbReference type="GO" id="GO:0008982">
    <property type="term" value="F:protein-N(PI)-phosphohistidine-sugar phosphotransferase activity"/>
    <property type="evidence" value="ECO:0007669"/>
    <property type="project" value="InterPro"/>
</dbReference>
<proteinExistence type="predicted"/>
<feature type="domain" description="PTS EIIB type-4" evidence="8">
    <location>
        <begin position="1"/>
        <end position="163"/>
    </location>
</feature>
<evidence type="ECO:0000256" key="7">
    <source>
        <dbReference type="ARBA" id="ARBA00022777"/>
    </source>
</evidence>
<dbReference type="InterPro" id="IPR004720">
    <property type="entry name" value="PTS_IIB_sorbose-sp"/>
</dbReference>
<evidence type="ECO:0000313" key="9">
    <source>
        <dbReference type="EMBL" id="HIZ45479.1"/>
    </source>
</evidence>
<evidence type="ECO:0000256" key="5">
    <source>
        <dbReference type="ARBA" id="ARBA00022679"/>
    </source>
</evidence>
<keyword evidence="3" id="KW-0963">Cytoplasm</keyword>
<dbReference type="InterPro" id="IPR036667">
    <property type="entry name" value="PTS_IIB_sorbose-sp_sf"/>
</dbReference>
<keyword evidence="4 9" id="KW-0762">Sugar transport</keyword>
<keyword evidence="2" id="KW-0813">Transport</keyword>
<dbReference type="GO" id="GO:0009401">
    <property type="term" value="P:phosphoenolpyruvate-dependent sugar phosphotransferase system"/>
    <property type="evidence" value="ECO:0007669"/>
    <property type="project" value="UniProtKB-KW"/>
</dbReference>
<dbReference type="AlphaFoldDB" id="A0A9D2EX44"/>
<evidence type="ECO:0000259" key="8">
    <source>
        <dbReference type="PROSITE" id="PS51101"/>
    </source>
</evidence>
<evidence type="ECO:0000256" key="1">
    <source>
        <dbReference type="ARBA" id="ARBA00004496"/>
    </source>
</evidence>
<dbReference type="Pfam" id="PF03830">
    <property type="entry name" value="PTSIIB_sorb"/>
    <property type="match status" value="1"/>
</dbReference>